<name>A0ABV3U8D6_9GAMM</name>
<dbReference type="RefSeq" id="WP_368382519.1">
    <property type="nucleotide sequence ID" value="NZ_JBFRYA010000013.1"/>
</dbReference>
<dbReference type="Proteomes" id="UP001557485">
    <property type="component" value="Unassembled WGS sequence"/>
</dbReference>
<sequence length="47" mass="5363">MVGSMAISGHRVSDELRAQMTRIINGEVTADEVRQDIFLRYRKPDIS</sequence>
<comment type="caution">
    <text evidence="2">The sequence shown here is derived from an EMBL/GenBank/DDBJ whole genome shotgun (WGS) entry which is preliminary data.</text>
</comment>
<dbReference type="CDD" id="cd11586">
    <property type="entry name" value="VbhA_like"/>
    <property type="match status" value="1"/>
</dbReference>
<dbReference type="Pfam" id="PF18495">
    <property type="entry name" value="VbhA"/>
    <property type="match status" value="1"/>
</dbReference>
<evidence type="ECO:0000259" key="1">
    <source>
        <dbReference type="Pfam" id="PF18495"/>
    </source>
</evidence>
<dbReference type="InterPro" id="IPR033788">
    <property type="entry name" value="VbhA-like"/>
</dbReference>
<keyword evidence="3" id="KW-1185">Reference proteome</keyword>
<feature type="domain" description="Antitoxin VbhA" evidence="1">
    <location>
        <begin position="3"/>
        <end position="36"/>
    </location>
</feature>
<dbReference type="Gene3D" id="1.10.8.1050">
    <property type="entry name" value="Antitoxin VbhA-like"/>
    <property type="match status" value="1"/>
</dbReference>
<protein>
    <submittedName>
        <fullName evidence="2">Antitoxin VbhA family protein</fullName>
    </submittedName>
</protein>
<dbReference type="InterPro" id="IPR043038">
    <property type="entry name" value="VbhA_sf"/>
</dbReference>
<evidence type="ECO:0000313" key="2">
    <source>
        <dbReference type="EMBL" id="MEX1670161.1"/>
    </source>
</evidence>
<accession>A0ABV3U8D6</accession>
<evidence type="ECO:0000313" key="3">
    <source>
        <dbReference type="Proteomes" id="UP001557485"/>
    </source>
</evidence>
<dbReference type="InterPro" id="IPR041535">
    <property type="entry name" value="VbhA"/>
</dbReference>
<gene>
    <name evidence="2" type="ORF">AB4876_14670</name>
</gene>
<reference evidence="2 3" key="1">
    <citation type="journal article" date="2011" name="Int. J. Syst. Evol. Microbiol.">
        <title>Zhongshania antarctica gen. nov., sp. nov. and Zhongshania guokunii sp. nov., gammaproteobacteria respectively isolated from coastal attached (fast) ice and surface seawater of the Antarctic.</title>
        <authorList>
            <person name="Li H.J."/>
            <person name="Zhang X.Y."/>
            <person name="Chen C.X."/>
            <person name="Zhang Y.J."/>
            <person name="Gao Z.M."/>
            <person name="Yu Y."/>
            <person name="Chen X.L."/>
            <person name="Chen B."/>
            <person name="Zhang Y.Z."/>
        </authorList>
    </citation>
    <scope>NUCLEOTIDE SEQUENCE [LARGE SCALE GENOMIC DNA]</scope>
    <source>
        <strain evidence="2 3">ZS6-22T</strain>
    </source>
</reference>
<organism evidence="2 3">
    <name type="scientific">Zhongshania guokunii</name>
    <dbReference type="NCBI Taxonomy" id="641783"/>
    <lineage>
        <taxon>Bacteria</taxon>
        <taxon>Pseudomonadati</taxon>
        <taxon>Pseudomonadota</taxon>
        <taxon>Gammaproteobacteria</taxon>
        <taxon>Cellvibrionales</taxon>
        <taxon>Spongiibacteraceae</taxon>
        <taxon>Zhongshania</taxon>
    </lineage>
</organism>
<proteinExistence type="predicted"/>
<dbReference type="EMBL" id="JBFRYA010000013">
    <property type="protein sequence ID" value="MEX1670161.1"/>
    <property type="molecule type" value="Genomic_DNA"/>
</dbReference>